<dbReference type="Proteomes" id="UP000594638">
    <property type="component" value="Unassembled WGS sequence"/>
</dbReference>
<dbReference type="PANTHER" id="PTHR31619">
    <property type="entry name" value="4-HYDROXY-3-METHYLBUT-2-ENYL DIPHOSPHATE REDUCTASE, CHLOROPLASTIC"/>
    <property type="match status" value="1"/>
</dbReference>
<protein>
    <submittedName>
        <fullName evidence="1">4-hydroxy-3-methylbut-2-enyl diphosphate reductase, chloroplastic-like</fullName>
    </submittedName>
</protein>
<sequence length="77" mass="8871">MEVKNLRVDYGKKNFDAVNKVYVVILRVFGAAVDEMLVLNDRNVQIVDTIGQWVWNSAEKNKGQYTSIIHGNYSHEE</sequence>
<keyword evidence="2" id="KW-1185">Reference proteome</keyword>
<dbReference type="AlphaFoldDB" id="A0A8S0U8L4"/>
<name>A0A8S0U8L4_OLEEU</name>
<accession>A0A8S0U8L4</accession>
<evidence type="ECO:0000313" key="1">
    <source>
        <dbReference type="EMBL" id="CAA3012903.1"/>
    </source>
</evidence>
<evidence type="ECO:0000313" key="2">
    <source>
        <dbReference type="Proteomes" id="UP000594638"/>
    </source>
</evidence>
<organism evidence="1 2">
    <name type="scientific">Olea europaea subsp. europaea</name>
    <dbReference type="NCBI Taxonomy" id="158383"/>
    <lineage>
        <taxon>Eukaryota</taxon>
        <taxon>Viridiplantae</taxon>
        <taxon>Streptophyta</taxon>
        <taxon>Embryophyta</taxon>
        <taxon>Tracheophyta</taxon>
        <taxon>Spermatophyta</taxon>
        <taxon>Magnoliopsida</taxon>
        <taxon>eudicotyledons</taxon>
        <taxon>Gunneridae</taxon>
        <taxon>Pentapetalae</taxon>
        <taxon>asterids</taxon>
        <taxon>lamiids</taxon>
        <taxon>Lamiales</taxon>
        <taxon>Oleaceae</taxon>
        <taxon>Oleeae</taxon>
        <taxon>Olea</taxon>
    </lineage>
</organism>
<comment type="caution">
    <text evidence="1">The sequence shown here is derived from an EMBL/GenBank/DDBJ whole genome shotgun (WGS) entry which is preliminary data.</text>
</comment>
<gene>
    <name evidence="1" type="ORF">OLEA9_A066166</name>
</gene>
<dbReference type="EMBL" id="CACTIH010007416">
    <property type="protein sequence ID" value="CAA3012903.1"/>
    <property type="molecule type" value="Genomic_DNA"/>
</dbReference>
<dbReference type="OrthoDB" id="1737225at2759"/>
<reference evidence="1 2" key="1">
    <citation type="submission" date="2019-12" db="EMBL/GenBank/DDBJ databases">
        <authorList>
            <person name="Alioto T."/>
            <person name="Alioto T."/>
            <person name="Gomez Garrido J."/>
        </authorList>
    </citation>
    <scope>NUCLEOTIDE SEQUENCE [LARGE SCALE GENOMIC DNA]</scope>
</reference>
<dbReference type="Gramene" id="OE9A066166T1">
    <property type="protein sequence ID" value="OE9A066166C1"/>
    <property type="gene ID" value="OE9A066166"/>
</dbReference>
<proteinExistence type="predicted"/>
<dbReference type="PANTHER" id="PTHR31619:SF5">
    <property type="entry name" value="4-HYDROXY-3-METHYLBUT-2-ENYL DIPHOSPHATE REDUCTASE, CHLOROPLASTIC"/>
    <property type="match status" value="1"/>
</dbReference>